<dbReference type="AlphaFoldDB" id="A0A285UWH4"/>
<gene>
    <name evidence="1" type="ORF">SAMN05892877_11797</name>
</gene>
<accession>A0A285UWH4</accession>
<reference evidence="1 2" key="1">
    <citation type="submission" date="2017-08" db="EMBL/GenBank/DDBJ databases">
        <authorList>
            <person name="de Groot N.N."/>
        </authorList>
    </citation>
    <scope>NUCLEOTIDE SEQUENCE [LARGE SCALE GENOMIC DNA]</scope>
    <source>
        <strain evidence="1 2">JC85</strain>
    </source>
</reference>
<dbReference type="Proteomes" id="UP000219167">
    <property type="component" value="Unassembled WGS sequence"/>
</dbReference>
<evidence type="ECO:0000313" key="2">
    <source>
        <dbReference type="Proteomes" id="UP000219167"/>
    </source>
</evidence>
<sequence>MVDIVERLLTTPTARTWDSVGRAYDYPEHLPKEAAAEITRLRAEVEELRAVIAKPAIERAETRESLFPEMSARIAAERQQARAEAFERAAQIAEADEATAKRMAQHAPGQVDEVSGSQIIAMMCMARSIAAAIRQAASGESGTAPVETVESGDT</sequence>
<evidence type="ECO:0000313" key="1">
    <source>
        <dbReference type="EMBL" id="SOC45708.1"/>
    </source>
</evidence>
<dbReference type="EMBL" id="OBQD01000017">
    <property type="protein sequence ID" value="SOC45708.1"/>
    <property type="molecule type" value="Genomic_DNA"/>
</dbReference>
<organism evidence="1 2">
    <name type="scientific">Rhizobium subbaraonis</name>
    <dbReference type="NCBI Taxonomy" id="908946"/>
    <lineage>
        <taxon>Bacteria</taxon>
        <taxon>Pseudomonadati</taxon>
        <taxon>Pseudomonadota</taxon>
        <taxon>Alphaproteobacteria</taxon>
        <taxon>Hyphomicrobiales</taxon>
        <taxon>Rhizobiaceae</taxon>
        <taxon>Rhizobium/Agrobacterium group</taxon>
        <taxon>Rhizobium</taxon>
    </lineage>
</organism>
<dbReference type="RefSeq" id="WP_097142149.1">
    <property type="nucleotide sequence ID" value="NZ_OBQD01000017.1"/>
</dbReference>
<proteinExistence type="predicted"/>
<keyword evidence="2" id="KW-1185">Reference proteome</keyword>
<name>A0A285UWH4_9HYPH</name>
<protein>
    <submittedName>
        <fullName evidence="1">Uncharacterized protein</fullName>
    </submittedName>
</protein>